<dbReference type="InterPro" id="IPR029058">
    <property type="entry name" value="AB_hydrolase_fold"/>
</dbReference>
<dbReference type="InterPro" id="IPR050955">
    <property type="entry name" value="Plant_Biomass_Hydrol_Est"/>
</dbReference>
<dbReference type="PANTHER" id="PTHR43037:SF5">
    <property type="entry name" value="FERULOYL ESTERASE"/>
    <property type="match status" value="1"/>
</dbReference>
<accession>A0A9X1MJL2</accession>
<gene>
    <name evidence="5" type="ORF">LOC68_01790</name>
</gene>
<dbReference type="Proteomes" id="UP001139103">
    <property type="component" value="Unassembled WGS sequence"/>
</dbReference>
<reference evidence="5" key="1">
    <citation type="submission" date="2021-11" db="EMBL/GenBank/DDBJ databases">
        <title>Genome sequence.</title>
        <authorList>
            <person name="Sun Q."/>
        </authorList>
    </citation>
    <scope>NUCLEOTIDE SEQUENCE</scope>
    <source>
        <strain evidence="5">JC732</strain>
    </source>
</reference>
<keyword evidence="6" id="KW-1185">Reference proteome</keyword>
<dbReference type="AlphaFoldDB" id="A0A9X1MJL2"/>
<comment type="caution">
    <text evidence="5">The sequence shown here is derived from an EMBL/GenBank/DDBJ whole genome shotgun (WGS) entry which is preliminary data.</text>
</comment>
<evidence type="ECO:0000256" key="1">
    <source>
        <dbReference type="ARBA" id="ARBA00022729"/>
    </source>
</evidence>
<evidence type="ECO:0000313" key="5">
    <source>
        <dbReference type="EMBL" id="MCC9627127.1"/>
    </source>
</evidence>
<evidence type="ECO:0000256" key="2">
    <source>
        <dbReference type="ARBA" id="ARBA00022801"/>
    </source>
</evidence>
<proteinExistence type="predicted"/>
<dbReference type="EMBL" id="JAJKFT010000002">
    <property type="protein sequence ID" value="MCC9627127.1"/>
    <property type="molecule type" value="Genomic_DNA"/>
</dbReference>
<keyword evidence="1 3" id="KW-0732">Signal</keyword>
<dbReference type="GO" id="GO:0008236">
    <property type="term" value="F:serine-type peptidase activity"/>
    <property type="evidence" value="ECO:0007669"/>
    <property type="project" value="InterPro"/>
</dbReference>
<feature type="domain" description="Peptidase S9 prolyl oligopeptidase catalytic" evidence="4">
    <location>
        <begin position="135"/>
        <end position="261"/>
    </location>
</feature>
<dbReference type="PANTHER" id="PTHR43037">
    <property type="entry name" value="UNNAMED PRODUCT-RELATED"/>
    <property type="match status" value="1"/>
</dbReference>
<evidence type="ECO:0000313" key="6">
    <source>
        <dbReference type="Proteomes" id="UP001139103"/>
    </source>
</evidence>
<protein>
    <submittedName>
        <fullName evidence="5">Prolyl oligopeptidase family serine peptidase</fullName>
    </submittedName>
</protein>
<dbReference type="Pfam" id="PF00326">
    <property type="entry name" value="Peptidase_S9"/>
    <property type="match status" value="1"/>
</dbReference>
<dbReference type="RefSeq" id="WP_230214956.1">
    <property type="nucleotide sequence ID" value="NZ_JAJKFT010000002.1"/>
</dbReference>
<dbReference type="Gene3D" id="3.40.50.1820">
    <property type="entry name" value="alpha/beta hydrolase"/>
    <property type="match status" value="1"/>
</dbReference>
<sequence>MTKAYFRSGNYAAIVLGVFFLFAAPATGAEPVPEPIDQEFIADVDQTVQKYVVIPPSAKDRPSYDLLIALHGHGSDRWQFATHQRAETRAVRDTAGRHQMILVCPDYRATTSWMGPTAEADLVQLIAILKGRHSIRHVYLCGASMGGSSALTFAVLHPELIDGVVAMNGTANHVEFANFQDAISVSFGGSKQEKPDEYKRRSAELWPERLTMPIGLTTGGQDQAVPPDSVRRLARLLHDQQRPVLHIDRDEGGHSTTYEDATAVLEYMIQPTTQSPTPR</sequence>
<dbReference type="SUPFAM" id="SSF53474">
    <property type="entry name" value="alpha/beta-Hydrolases"/>
    <property type="match status" value="1"/>
</dbReference>
<feature type="signal peptide" evidence="3">
    <location>
        <begin position="1"/>
        <end position="28"/>
    </location>
</feature>
<evidence type="ECO:0000259" key="4">
    <source>
        <dbReference type="Pfam" id="PF00326"/>
    </source>
</evidence>
<dbReference type="InterPro" id="IPR001375">
    <property type="entry name" value="Peptidase_S9_cat"/>
</dbReference>
<keyword evidence="2" id="KW-0378">Hydrolase</keyword>
<dbReference type="GO" id="GO:0006508">
    <property type="term" value="P:proteolysis"/>
    <property type="evidence" value="ECO:0007669"/>
    <property type="project" value="InterPro"/>
</dbReference>
<feature type="chain" id="PRO_5040925499" evidence="3">
    <location>
        <begin position="29"/>
        <end position="279"/>
    </location>
</feature>
<name>A0A9X1MJL2_9BACT</name>
<organism evidence="5 6">
    <name type="scientific">Blastopirellula sediminis</name>
    <dbReference type="NCBI Taxonomy" id="2894196"/>
    <lineage>
        <taxon>Bacteria</taxon>
        <taxon>Pseudomonadati</taxon>
        <taxon>Planctomycetota</taxon>
        <taxon>Planctomycetia</taxon>
        <taxon>Pirellulales</taxon>
        <taxon>Pirellulaceae</taxon>
        <taxon>Blastopirellula</taxon>
    </lineage>
</organism>
<evidence type="ECO:0000256" key="3">
    <source>
        <dbReference type="SAM" id="SignalP"/>
    </source>
</evidence>